<proteinExistence type="predicted"/>
<evidence type="ECO:0000313" key="4">
    <source>
        <dbReference type="EMBL" id="TDB61880.1"/>
    </source>
</evidence>
<dbReference type="Pfam" id="PF03128">
    <property type="entry name" value="CXCXC"/>
    <property type="match status" value="1"/>
</dbReference>
<evidence type="ECO:0000256" key="1">
    <source>
        <dbReference type="ARBA" id="ARBA00004613"/>
    </source>
</evidence>
<evidence type="ECO:0000313" key="5">
    <source>
        <dbReference type="Proteomes" id="UP000295706"/>
    </source>
</evidence>
<reference evidence="4 5" key="1">
    <citation type="submission" date="2019-02" db="EMBL/GenBank/DDBJ databases">
        <title>Arundinibacter roseus gen. nov., sp. nov., a new member of the family Cytophagaceae.</title>
        <authorList>
            <person name="Szuroczki S."/>
            <person name="Khayer B."/>
            <person name="Sproer C."/>
            <person name="Toumi M."/>
            <person name="Szabo A."/>
            <person name="Felfoldi T."/>
            <person name="Schumann P."/>
            <person name="Toth E."/>
        </authorList>
    </citation>
    <scope>NUCLEOTIDE SEQUENCE [LARGE SCALE GENOMIC DNA]</scope>
    <source>
        <strain evidence="4 5">DMA-k-7a</strain>
    </source>
</reference>
<evidence type="ECO:0000256" key="3">
    <source>
        <dbReference type="ARBA" id="ARBA00022729"/>
    </source>
</evidence>
<organism evidence="4 5">
    <name type="scientific">Arundinibacter roseus</name>
    <dbReference type="NCBI Taxonomy" id="2070510"/>
    <lineage>
        <taxon>Bacteria</taxon>
        <taxon>Pseudomonadati</taxon>
        <taxon>Bacteroidota</taxon>
        <taxon>Cytophagia</taxon>
        <taxon>Cytophagales</taxon>
        <taxon>Spirosomataceae</taxon>
        <taxon>Arundinibacter</taxon>
    </lineage>
</organism>
<keyword evidence="2" id="KW-0964">Secreted</keyword>
<name>A0A4R4K3E6_9BACT</name>
<accession>A0A4R4K3E6</accession>
<comment type="caution">
    <text evidence="4">The sequence shown here is derived from an EMBL/GenBank/DDBJ whole genome shotgun (WGS) entry which is preliminary data.</text>
</comment>
<dbReference type="InterPro" id="IPR004153">
    <property type="entry name" value="CXCXC_repeat"/>
</dbReference>
<sequence>MVWNLRRCLCGTC</sequence>
<keyword evidence="3" id="KW-0732">Signal</keyword>
<evidence type="ECO:0000256" key="2">
    <source>
        <dbReference type="ARBA" id="ARBA00022525"/>
    </source>
</evidence>
<keyword evidence="5" id="KW-1185">Reference proteome</keyword>
<protein>
    <submittedName>
        <fullName evidence="4">Uncharacterized protein</fullName>
    </submittedName>
</protein>
<dbReference type="Proteomes" id="UP000295706">
    <property type="component" value="Unassembled WGS sequence"/>
</dbReference>
<comment type="subcellular location">
    <subcellularLocation>
        <location evidence="1">Secreted</location>
    </subcellularLocation>
</comment>
<dbReference type="EMBL" id="SMJU01000013">
    <property type="protein sequence ID" value="TDB61880.1"/>
    <property type="molecule type" value="Genomic_DNA"/>
</dbReference>
<gene>
    <name evidence="4" type="ORF">EZE20_18625</name>
</gene>